<comment type="caution">
    <text evidence="2">The sequence shown here is derived from an EMBL/GenBank/DDBJ whole genome shotgun (WGS) entry which is preliminary data.</text>
</comment>
<organism evidence="2 3">
    <name type="scientific">Tachysurus vachellii</name>
    <name type="common">Darkbarbel catfish</name>
    <name type="synonym">Pelteobagrus vachellii</name>
    <dbReference type="NCBI Taxonomy" id="175792"/>
    <lineage>
        <taxon>Eukaryota</taxon>
        <taxon>Metazoa</taxon>
        <taxon>Chordata</taxon>
        <taxon>Craniata</taxon>
        <taxon>Vertebrata</taxon>
        <taxon>Euteleostomi</taxon>
        <taxon>Actinopterygii</taxon>
        <taxon>Neopterygii</taxon>
        <taxon>Teleostei</taxon>
        <taxon>Ostariophysi</taxon>
        <taxon>Siluriformes</taxon>
        <taxon>Bagridae</taxon>
        <taxon>Tachysurus</taxon>
    </lineage>
</organism>
<gene>
    <name evidence="2" type="ORF">Q7C36_008582</name>
</gene>
<protein>
    <submittedName>
        <fullName evidence="2">Uncharacterized protein</fullName>
    </submittedName>
</protein>
<dbReference type="AlphaFoldDB" id="A0AA88N1L2"/>
<keyword evidence="3" id="KW-1185">Reference proteome</keyword>
<evidence type="ECO:0000313" key="3">
    <source>
        <dbReference type="Proteomes" id="UP001187315"/>
    </source>
</evidence>
<evidence type="ECO:0000256" key="1">
    <source>
        <dbReference type="SAM" id="MobiDB-lite"/>
    </source>
</evidence>
<name>A0AA88N1L2_TACVA</name>
<feature type="compositionally biased region" description="Low complexity" evidence="1">
    <location>
        <begin position="12"/>
        <end position="23"/>
    </location>
</feature>
<evidence type="ECO:0000313" key="2">
    <source>
        <dbReference type="EMBL" id="KAK2849799.1"/>
    </source>
</evidence>
<dbReference type="Proteomes" id="UP001187315">
    <property type="component" value="Unassembled WGS sequence"/>
</dbReference>
<feature type="region of interest" description="Disordered" evidence="1">
    <location>
        <begin position="1"/>
        <end position="27"/>
    </location>
</feature>
<proteinExistence type="predicted"/>
<sequence>MFNQRPTVQLVSHSGSSSIPQSSLIPPAAGGRPVGGTDYGGVHFLMNVPPLDPSFPRWPIKRQQLALRCSAAGCRGQRGWRRGGLNRIKANRALLLSEEHEMLLSGIPAAPAAFISLFIKFPRLKKRELVHHLRLGTCWELMSGAVKACSIYLQETAGRGNIRGTHGEKHNARHK</sequence>
<reference evidence="2" key="1">
    <citation type="submission" date="2023-08" db="EMBL/GenBank/DDBJ databases">
        <title>Pelteobagrus vachellii genome.</title>
        <authorList>
            <person name="Liu H."/>
        </authorList>
    </citation>
    <scope>NUCLEOTIDE SEQUENCE</scope>
    <source>
        <strain evidence="2">PRFRI_2022a</strain>
        <tissue evidence="2">Muscle</tissue>
    </source>
</reference>
<dbReference type="EMBL" id="JAVHJS010000008">
    <property type="protein sequence ID" value="KAK2849799.1"/>
    <property type="molecule type" value="Genomic_DNA"/>
</dbReference>
<feature type="compositionally biased region" description="Polar residues" evidence="1">
    <location>
        <begin position="1"/>
        <end position="11"/>
    </location>
</feature>
<accession>A0AA88N1L2</accession>